<sequence length="162" mass="19093">MKMLLKMMVFIVASKGFFSYANCPTPATFEVTDNLTFIAKTEQGIWQQIYNYQSYYYQQNYASTEVSLFFVIAHKENNRQFFSNHKIHSNKIICIYQVSNKPGKFIILKNPENTHYEINVPTRNDEINGWRDGEQTPYCFTKTLPARENIDNYTYCNFNALN</sequence>
<protein>
    <submittedName>
        <fullName evidence="2">Uncharacterized protein</fullName>
    </submittedName>
</protein>
<comment type="caution">
    <text evidence="2">The sequence shown here is derived from an EMBL/GenBank/DDBJ whole genome shotgun (WGS) entry which is preliminary data.</text>
</comment>
<organism evidence="2 3">
    <name type="scientific">Spirobacillus cienkowskii</name>
    <dbReference type="NCBI Taxonomy" id="495820"/>
    <lineage>
        <taxon>Bacteria</taxon>
        <taxon>Pseudomonadati</taxon>
        <taxon>Bdellovibrionota</taxon>
        <taxon>Oligoflexia</taxon>
        <taxon>Silvanigrellales</taxon>
        <taxon>Spirobacillus</taxon>
    </lineage>
</organism>
<keyword evidence="3" id="KW-1185">Reference proteome</keyword>
<dbReference type="AlphaFoldDB" id="A0A369KNT9"/>
<dbReference type="Proteomes" id="UP000253934">
    <property type="component" value="Unassembled WGS sequence"/>
</dbReference>
<feature type="signal peptide" evidence="1">
    <location>
        <begin position="1"/>
        <end position="21"/>
    </location>
</feature>
<feature type="chain" id="PRO_5016603810" evidence="1">
    <location>
        <begin position="22"/>
        <end position="162"/>
    </location>
</feature>
<evidence type="ECO:0000313" key="2">
    <source>
        <dbReference type="EMBL" id="RDB35518.1"/>
    </source>
</evidence>
<evidence type="ECO:0000256" key="1">
    <source>
        <dbReference type="SAM" id="SignalP"/>
    </source>
</evidence>
<proteinExistence type="predicted"/>
<reference evidence="2" key="1">
    <citation type="submission" date="2018-04" db="EMBL/GenBank/DDBJ databases">
        <title>Draft genome sequence of the Candidatus Spirobacillus cienkowskii, a pathogen of freshwater Daphnia species, reconstructed from hemolymph metagenomic reads.</title>
        <authorList>
            <person name="Bresciani L."/>
            <person name="Lemos L.N."/>
            <person name="Wale N."/>
            <person name="Lin J.Y."/>
            <person name="Fernandes G.R."/>
            <person name="Duffy M.A."/>
            <person name="Rodrigues J.M."/>
        </authorList>
    </citation>
    <scope>NUCLEOTIDE SEQUENCE [LARGE SCALE GENOMIC DNA]</scope>
    <source>
        <strain evidence="2">Binning01</strain>
    </source>
</reference>
<keyword evidence="1" id="KW-0732">Signal</keyword>
<evidence type="ECO:0000313" key="3">
    <source>
        <dbReference type="Proteomes" id="UP000253934"/>
    </source>
</evidence>
<gene>
    <name evidence="2" type="ORF">DCC88_09785</name>
</gene>
<name>A0A369KNT9_9BACT</name>
<dbReference type="EMBL" id="QOVW01000083">
    <property type="protein sequence ID" value="RDB35518.1"/>
    <property type="molecule type" value="Genomic_DNA"/>
</dbReference>
<accession>A0A369KNT9</accession>